<dbReference type="InterPro" id="IPR009522">
    <property type="entry name" value="Capsid_Phlebovir/Tenuivir"/>
</dbReference>
<proteinExistence type="predicted"/>
<dbReference type="EMBL" id="JADYXP020000017">
    <property type="protein sequence ID" value="KAL0107431.1"/>
    <property type="molecule type" value="Genomic_DNA"/>
</dbReference>
<keyword evidence="2" id="KW-1185">Reference proteome</keyword>
<dbReference type="GO" id="GO:0003723">
    <property type="term" value="F:RNA binding"/>
    <property type="evidence" value="ECO:0007669"/>
    <property type="project" value="InterPro"/>
</dbReference>
<dbReference type="AlphaFoldDB" id="A0AAW2EYY9"/>
<evidence type="ECO:0008006" key="3">
    <source>
        <dbReference type="Google" id="ProtNLM"/>
    </source>
</evidence>
<comment type="caution">
    <text evidence="1">The sequence shown here is derived from an EMBL/GenBank/DDBJ whole genome shotgun (WGS) entry which is preliminary data.</text>
</comment>
<sequence length="309" mass="34993">MTELNLTDAEAQSYFETLKTETLEASLAQLRIFNDIAKYEGFNPKDMFMLLLAKHTTMAQTIAANPNSLVERRLVAILDGQEREMIFTNNMRFHSDMQYICLMFLTRGAAYEKSLKKSSEAMVFCMQIMKTKYGINTAKRKGGQSLDGKVITIPRIAATFPNITVDLFHKGFGRSIYSIELAFPNRKLPRAFFSPMMIALLPKLQGAPFAAMVLLSVMTDDILNQMGTKTNIEQIYSFALASYNSTVQTERIKIKLCAMWGILERLGNNGGARYKDSIIELKPIAIEKIRQLRVNDPNLDQIMEKIISI</sequence>
<accession>A0AAW2EYY9</accession>
<organism evidence="1 2">
    <name type="scientific">Cardiocondyla obscurior</name>
    <dbReference type="NCBI Taxonomy" id="286306"/>
    <lineage>
        <taxon>Eukaryota</taxon>
        <taxon>Metazoa</taxon>
        <taxon>Ecdysozoa</taxon>
        <taxon>Arthropoda</taxon>
        <taxon>Hexapoda</taxon>
        <taxon>Insecta</taxon>
        <taxon>Pterygota</taxon>
        <taxon>Neoptera</taxon>
        <taxon>Endopterygota</taxon>
        <taxon>Hymenoptera</taxon>
        <taxon>Apocrita</taxon>
        <taxon>Aculeata</taxon>
        <taxon>Formicoidea</taxon>
        <taxon>Formicidae</taxon>
        <taxon>Myrmicinae</taxon>
        <taxon>Cardiocondyla</taxon>
    </lineage>
</organism>
<dbReference type="Pfam" id="PF05733">
    <property type="entry name" value="Tenui_N"/>
    <property type="match status" value="1"/>
</dbReference>
<evidence type="ECO:0000313" key="2">
    <source>
        <dbReference type="Proteomes" id="UP001430953"/>
    </source>
</evidence>
<reference evidence="1 2" key="1">
    <citation type="submission" date="2023-03" db="EMBL/GenBank/DDBJ databases">
        <title>High recombination rates correlate with genetic variation in Cardiocondyla obscurior ants.</title>
        <authorList>
            <person name="Errbii M."/>
        </authorList>
    </citation>
    <scope>NUCLEOTIDE SEQUENCE [LARGE SCALE GENOMIC DNA]</scope>
    <source>
        <strain evidence="1">Alpha-2009</strain>
        <tissue evidence="1">Whole body</tissue>
    </source>
</reference>
<name>A0AAW2EYY9_9HYME</name>
<protein>
    <recommendedName>
        <fullName evidence="3">Nucleocapsid protein</fullName>
    </recommendedName>
</protein>
<dbReference type="Proteomes" id="UP001430953">
    <property type="component" value="Unassembled WGS sequence"/>
</dbReference>
<gene>
    <name evidence="1" type="ORF">PUN28_015769</name>
</gene>
<evidence type="ECO:0000313" key="1">
    <source>
        <dbReference type="EMBL" id="KAL0107431.1"/>
    </source>
</evidence>